<protein>
    <submittedName>
        <fullName evidence="2">Uncharacterized protein</fullName>
    </submittedName>
</protein>
<reference evidence="2 3" key="1">
    <citation type="journal article" date="2014" name="G3 (Bethesda)">
        <title>Genome sequence of Candidatus Riesia pediculischaeffi, endosymbiont of chimpanzee lice, and genomic comparison of recently acquired endosymbionts from human and chimpanzee lice.</title>
        <authorList>
            <person name="Boyd B.M."/>
            <person name="Allen J.M."/>
            <person name="de Crecy-Lagard V."/>
            <person name="Reed D.L."/>
        </authorList>
    </citation>
    <scope>NUCLEOTIDE SEQUENCE [LARGE SCALE GENOMIC DNA]</scope>
    <source>
        <strain evidence="2 3">PTSU</strain>
    </source>
</reference>
<evidence type="ECO:0000256" key="1">
    <source>
        <dbReference type="SAM" id="Phobius"/>
    </source>
</evidence>
<evidence type="ECO:0000313" key="2">
    <source>
        <dbReference type="EMBL" id="KIE64241.1"/>
    </source>
</evidence>
<evidence type="ECO:0000313" key="3">
    <source>
        <dbReference type="Proteomes" id="UP000054529"/>
    </source>
</evidence>
<dbReference type="EMBL" id="AWXV01000002">
    <property type="protein sequence ID" value="KIE64241.1"/>
    <property type="molecule type" value="Genomic_DNA"/>
</dbReference>
<dbReference type="Proteomes" id="UP000054529">
    <property type="component" value="Unassembled WGS sequence"/>
</dbReference>
<organism evidence="2 3">
    <name type="scientific">Candidatus Riesia pediculischaeffi PTSU</name>
    <dbReference type="NCBI Taxonomy" id="1401651"/>
    <lineage>
        <taxon>Bacteria</taxon>
        <taxon>Pseudomonadati</taxon>
        <taxon>Pseudomonadota</taxon>
        <taxon>Gammaproteobacteria</taxon>
        <taxon>Enterobacterales</taxon>
        <taxon>Enterobacteriaceae</taxon>
        <taxon>Candidatus Riesia</taxon>
    </lineage>
</organism>
<keyword evidence="1" id="KW-1133">Transmembrane helix</keyword>
<proteinExistence type="predicted"/>
<dbReference type="AlphaFoldDB" id="A0A0C1SAE5"/>
<feature type="transmembrane region" description="Helical" evidence="1">
    <location>
        <begin position="12"/>
        <end position="34"/>
    </location>
</feature>
<sequence>MNAPISHIEVKIFLYEIHVLDIQMSFIKIMLVIIERTAVKNY</sequence>
<accession>A0A0C1SAE5</accession>
<keyword evidence="1" id="KW-0472">Membrane</keyword>
<dbReference type="HOGENOM" id="CLU_3248842_0_0_6"/>
<gene>
    <name evidence="2" type="ORF">P689_119212</name>
</gene>
<name>A0A0C1SAE5_9ENTR</name>
<keyword evidence="1" id="KW-0812">Transmembrane</keyword>
<comment type="caution">
    <text evidence="2">The sequence shown here is derived from an EMBL/GenBank/DDBJ whole genome shotgun (WGS) entry which is preliminary data.</text>
</comment>